<sequence>MNSYEEFICPMTNLENLKIDILKKFGLSYRDIFNDYHAMVFFLKN</sequence>
<accession>A0A1I1A5I6</accession>
<gene>
    <name evidence="1" type="ORF">SAMN05216249_12011</name>
</gene>
<evidence type="ECO:0000313" key="1">
    <source>
        <dbReference type="EMBL" id="SFB31838.1"/>
    </source>
</evidence>
<name>A0A1I1A5I6_9FIRM</name>
<evidence type="ECO:0000313" key="2">
    <source>
        <dbReference type="Proteomes" id="UP000198838"/>
    </source>
</evidence>
<dbReference type="Proteomes" id="UP000198838">
    <property type="component" value="Unassembled WGS sequence"/>
</dbReference>
<proteinExistence type="predicted"/>
<protein>
    <submittedName>
        <fullName evidence="1">Uncharacterized protein</fullName>
    </submittedName>
</protein>
<organism evidence="1 2">
    <name type="scientific">Acetitomaculum ruminis DSM 5522</name>
    <dbReference type="NCBI Taxonomy" id="1120918"/>
    <lineage>
        <taxon>Bacteria</taxon>
        <taxon>Bacillati</taxon>
        <taxon>Bacillota</taxon>
        <taxon>Clostridia</taxon>
        <taxon>Lachnospirales</taxon>
        <taxon>Lachnospiraceae</taxon>
        <taxon>Acetitomaculum</taxon>
    </lineage>
</organism>
<reference evidence="1 2" key="1">
    <citation type="submission" date="2016-10" db="EMBL/GenBank/DDBJ databases">
        <authorList>
            <person name="de Groot N.N."/>
        </authorList>
    </citation>
    <scope>NUCLEOTIDE SEQUENCE [LARGE SCALE GENOMIC DNA]</scope>
    <source>
        <strain evidence="1 2">DSM 5522</strain>
    </source>
</reference>
<dbReference type="EMBL" id="FOJY01000020">
    <property type="protein sequence ID" value="SFB31838.1"/>
    <property type="molecule type" value="Genomic_DNA"/>
</dbReference>
<dbReference type="AlphaFoldDB" id="A0A1I1A5I6"/>
<dbReference type="RefSeq" id="WP_177205661.1">
    <property type="nucleotide sequence ID" value="NZ_FOJY01000020.1"/>
</dbReference>
<keyword evidence="2" id="KW-1185">Reference proteome</keyword>